<evidence type="ECO:0000256" key="5">
    <source>
        <dbReference type="SAM" id="Coils"/>
    </source>
</evidence>
<evidence type="ECO:0000313" key="8">
    <source>
        <dbReference type="EMBL" id="KAK0647887.1"/>
    </source>
</evidence>
<keyword evidence="3" id="KW-0274">FAD</keyword>
<organism evidence="8 9">
    <name type="scientific">Lasiodiplodia hormozganensis</name>
    <dbReference type="NCBI Taxonomy" id="869390"/>
    <lineage>
        <taxon>Eukaryota</taxon>
        <taxon>Fungi</taxon>
        <taxon>Dikarya</taxon>
        <taxon>Ascomycota</taxon>
        <taxon>Pezizomycotina</taxon>
        <taxon>Dothideomycetes</taxon>
        <taxon>Dothideomycetes incertae sedis</taxon>
        <taxon>Botryosphaeriales</taxon>
        <taxon>Botryosphaeriaceae</taxon>
        <taxon>Lasiodiplodia</taxon>
    </lineage>
</organism>
<dbReference type="InterPro" id="IPR056125">
    <property type="entry name" value="DUF7708"/>
</dbReference>
<comment type="caution">
    <text evidence="8">The sequence shown here is derived from an EMBL/GenBank/DDBJ whole genome shotgun (WGS) entry which is preliminary data.</text>
</comment>
<feature type="coiled-coil region" evidence="5">
    <location>
        <begin position="200"/>
        <end position="227"/>
    </location>
</feature>
<dbReference type="InterPro" id="IPR016169">
    <property type="entry name" value="FAD-bd_PCMH_sub2"/>
</dbReference>
<dbReference type="GO" id="GO:0071949">
    <property type="term" value="F:FAD binding"/>
    <property type="evidence" value="ECO:0007669"/>
    <property type="project" value="InterPro"/>
</dbReference>
<dbReference type="EMBL" id="JAUJDW010000042">
    <property type="protein sequence ID" value="KAK0647887.1"/>
    <property type="molecule type" value="Genomic_DNA"/>
</dbReference>
<dbReference type="PANTHER" id="PTHR42973:SF53">
    <property type="entry name" value="FAD-BINDING PCMH-TYPE DOMAIN-CONTAINING PROTEIN-RELATED"/>
    <property type="match status" value="1"/>
</dbReference>
<keyword evidence="9" id="KW-1185">Reference proteome</keyword>
<feature type="domain" description="FAD-binding PCMH-type" evidence="7">
    <location>
        <begin position="591"/>
        <end position="766"/>
    </location>
</feature>
<dbReference type="PROSITE" id="PS51387">
    <property type="entry name" value="FAD_PCMH"/>
    <property type="match status" value="1"/>
</dbReference>
<evidence type="ECO:0000256" key="6">
    <source>
        <dbReference type="SAM" id="MobiDB-lite"/>
    </source>
</evidence>
<evidence type="ECO:0000259" key="7">
    <source>
        <dbReference type="PROSITE" id="PS51387"/>
    </source>
</evidence>
<dbReference type="Proteomes" id="UP001175001">
    <property type="component" value="Unassembled WGS sequence"/>
</dbReference>
<dbReference type="InterPro" id="IPR036318">
    <property type="entry name" value="FAD-bd_PCMH-like_sf"/>
</dbReference>
<reference evidence="8" key="1">
    <citation type="submission" date="2023-06" db="EMBL/GenBank/DDBJ databases">
        <title>Multi-omics analyses reveal the molecular pathogenesis toolkit of Lasiodiplodia hormozganensis, a cross-kingdom pathogen.</title>
        <authorList>
            <person name="Felix C."/>
            <person name="Meneses R."/>
            <person name="Goncalves M.F.M."/>
            <person name="Tilleman L."/>
            <person name="Duarte A.S."/>
            <person name="Jorrin-Novo J.V."/>
            <person name="Van De Peer Y."/>
            <person name="Deforce D."/>
            <person name="Van Nieuwerburgh F."/>
            <person name="Esteves A.C."/>
            <person name="Alves A."/>
        </authorList>
    </citation>
    <scope>NUCLEOTIDE SEQUENCE</scope>
    <source>
        <strain evidence="8">CBS 339.90</strain>
    </source>
</reference>
<keyword evidence="5" id="KW-0175">Coiled coil</keyword>
<dbReference type="PANTHER" id="PTHR42973">
    <property type="entry name" value="BINDING OXIDOREDUCTASE, PUTATIVE (AFU_ORTHOLOGUE AFUA_1G17690)-RELATED"/>
    <property type="match status" value="1"/>
</dbReference>
<evidence type="ECO:0000313" key="9">
    <source>
        <dbReference type="Proteomes" id="UP001175001"/>
    </source>
</evidence>
<gene>
    <name evidence="8" type="primary">sol5_0</name>
    <name evidence="8" type="ORF">DIS24_g7324</name>
</gene>
<dbReference type="Pfam" id="PF24809">
    <property type="entry name" value="DUF7708"/>
    <property type="match status" value="1"/>
</dbReference>
<evidence type="ECO:0000256" key="4">
    <source>
        <dbReference type="ARBA" id="ARBA00023002"/>
    </source>
</evidence>
<keyword evidence="2" id="KW-0285">Flavoprotein</keyword>
<dbReference type="InterPro" id="IPR006094">
    <property type="entry name" value="Oxid_FAD_bind_N"/>
</dbReference>
<keyword evidence="4" id="KW-0560">Oxidoreductase</keyword>
<evidence type="ECO:0000256" key="3">
    <source>
        <dbReference type="ARBA" id="ARBA00022827"/>
    </source>
</evidence>
<name>A0AA40CRF3_9PEZI</name>
<protein>
    <submittedName>
        <fullName evidence="8">Bifunctional solanapyrone synthase</fullName>
    </submittedName>
</protein>
<dbReference type="GO" id="GO:0016491">
    <property type="term" value="F:oxidoreductase activity"/>
    <property type="evidence" value="ECO:0007669"/>
    <property type="project" value="UniProtKB-KW"/>
</dbReference>
<evidence type="ECO:0000256" key="2">
    <source>
        <dbReference type="ARBA" id="ARBA00022630"/>
    </source>
</evidence>
<proteinExistence type="inferred from homology"/>
<dbReference type="InterPro" id="IPR050416">
    <property type="entry name" value="FAD-linked_Oxidoreductase"/>
</dbReference>
<dbReference type="Gene3D" id="3.30.465.10">
    <property type="match status" value="1"/>
</dbReference>
<dbReference type="AlphaFoldDB" id="A0AA40CRF3"/>
<dbReference type="Pfam" id="PF01565">
    <property type="entry name" value="FAD_binding_4"/>
    <property type="match status" value="1"/>
</dbReference>
<dbReference type="InterPro" id="IPR016166">
    <property type="entry name" value="FAD-bd_PCMH"/>
</dbReference>
<dbReference type="SUPFAM" id="SSF56176">
    <property type="entry name" value="FAD-binding/transporter-associated domain-like"/>
    <property type="match status" value="1"/>
</dbReference>
<comment type="similarity">
    <text evidence="1">Belongs to the oxygen-dependent FAD-linked oxidoreductase family.</text>
</comment>
<sequence length="1035" mass="114624">MSSHDPRDKESHSFGPVLVKTRGASRYAYNKAVDLLQKKYANDEMKFELLKNVYGIEDVLETVTDAQSKYARKIEGSKVRKWLGRLSTRIMYYGQIIDVMSQHHPEYVSLAWGTMKFLFVLVLNHEEMISELAKAVSRIADVLPRTRLQLLAFGTDWMKDAAQSLYEEIINFLMRSLEWYEANPWKHAWKAFKDPYKLRFQDLRDKIDEKARRMDEMANTLSQMKINDMHQALARMESTMNAHHLVYLARFSSLGQSVHEVQVAQILDVTRDAQVPDPLESLRFCQAVRRRRTGQFELNKATLLPKLQTWSAATSSSLITIAGVAPMRFQTKDLATELVDLISAANKPVIWALNGRQPPSANNELTHVNLLKQLTNQVVQLNNKGVVAHVSANFNAPRVASARCEADWMEILKESLTGLPEVYLVVDMEILGQPSDENVGAWLEFFRLLEVLVNNVQGVVVRVAVLSFRQNFIRSVSTASSSGSMVSLRSANERGPGSGVKRSQPWGERKAKKMRHTKHYVPTTVHEMPRVSDVIRLLAATALPLHSYAASNMTGYDPCDALIQAGLGNRVLFATDPEYEPRIETYWALNTRLHPWCLVQPENTAEVSTAVTALLGAGDGAGDWHIAVRSGGHHLAYTNNIDHGVTIDLGKMDQAVYDNETNIASIGPGGRWKNVYAELHKQGVLVTGGRDGDVGVGGFLLGGGLTYFMGRQGFGVDSVKNFEVVLANGTVVNANSKENSDLWKALKGGGNNFGIVTRFDMEALPDKKLAYGIRIMAANYSSELVDALSHFTDHFQEFDDDALVGLLQHNSSTDLDVMMAAIHVNTQGIHNSSGFEKLNQIPPLVPDETQSLSLAAAAEDSQLPGNKWSAGATISFKNDKRILNRAVELHNKFVQDLIAALGPKTFDTIVFLQPLCKFFGDLSNKRGGNMLGIDSQPHNAIVWTGAVMVKSDQKALALAQTRMMAMLAELRSYAASLSGGNKLLFMNYADASQDALGSYGKANVEHIRSVAAKYDPTGAFQTRIPGGFKISRVDV</sequence>
<accession>A0AA40CRF3</accession>
<feature type="region of interest" description="Disordered" evidence="6">
    <location>
        <begin position="487"/>
        <end position="513"/>
    </location>
</feature>
<evidence type="ECO:0000256" key="1">
    <source>
        <dbReference type="ARBA" id="ARBA00005466"/>
    </source>
</evidence>